<proteinExistence type="predicted"/>
<evidence type="ECO:0000313" key="1">
    <source>
        <dbReference type="EMBL" id="GCE23307.1"/>
    </source>
</evidence>
<dbReference type="EMBL" id="BIFS01000002">
    <property type="protein sequence ID" value="GCE23307.1"/>
    <property type="molecule type" value="Genomic_DNA"/>
</dbReference>
<protein>
    <submittedName>
        <fullName evidence="1">Uncharacterized protein</fullName>
    </submittedName>
</protein>
<accession>A0A402AW32</accession>
<comment type="caution">
    <text evidence="1">The sequence shown here is derived from an EMBL/GenBank/DDBJ whole genome shotgun (WGS) entry which is preliminary data.</text>
</comment>
<dbReference type="Proteomes" id="UP000287188">
    <property type="component" value="Unassembled WGS sequence"/>
</dbReference>
<sequence length="75" mass="8102">MPEQARSIFSGSATGNVMHIESGSDLLAWSKSVPDFVLVYIEAECYGGRCDYGGYVCCDGQLLDSVMLSEDKEGL</sequence>
<reference evidence="2" key="1">
    <citation type="submission" date="2018-12" db="EMBL/GenBank/DDBJ databases">
        <title>Tengunoibacter tsumagoiensis gen. nov., sp. nov., Dictyobacter kobayashii sp. nov., D. alpinus sp. nov., and D. joshuensis sp. nov. and description of Dictyobacteraceae fam. nov. within the order Ktedonobacterales isolated from Tengu-no-mugimeshi.</title>
        <authorList>
            <person name="Wang C.M."/>
            <person name="Zheng Y."/>
            <person name="Sakai Y."/>
            <person name="Toyoda A."/>
            <person name="Minakuchi Y."/>
            <person name="Abe K."/>
            <person name="Yokota A."/>
            <person name="Yabe S."/>
        </authorList>
    </citation>
    <scope>NUCLEOTIDE SEQUENCE [LARGE SCALE GENOMIC DNA]</scope>
    <source>
        <strain evidence="2">Uno11</strain>
    </source>
</reference>
<organism evidence="1 2">
    <name type="scientific">Dictyobacter kobayashii</name>
    <dbReference type="NCBI Taxonomy" id="2014872"/>
    <lineage>
        <taxon>Bacteria</taxon>
        <taxon>Bacillati</taxon>
        <taxon>Chloroflexota</taxon>
        <taxon>Ktedonobacteria</taxon>
        <taxon>Ktedonobacterales</taxon>
        <taxon>Dictyobacteraceae</taxon>
        <taxon>Dictyobacter</taxon>
    </lineage>
</organism>
<gene>
    <name evidence="1" type="ORF">KDK_71070</name>
</gene>
<name>A0A402AW32_9CHLR</name>
<evidence type="ECO:0000313" key="2">
    <source>
        <dbReference type="Proteomes" id="UP000287188"/>
    </source>
</evidence>
<dbReference type="AlphaFoldDB" id="A0A402AW32"/>
<keyword evidence="2" id="KW-1185">Reference proteome</keyword>